<dbReference type="SUPFAM" id="SSF53850">
    <property type="entry name" value="Periplasmic binding protein-like II"/>
    <property type="match status" value="1"/>
</dbReference>
<dbReference type="InterPro" id="IPR005119">
    <property type="entry name" value="LysR_subst-bd"/>
</dbReference>
<reference evidence="6 7" key="1">
    <citation type="submission" date="2020-01" db="EMBL/GenBank/DDBJ databases">
        <title>Genomes of bacteria type strains.</title>
        <authorList>
            <person name="Chen J."/>
            <person name="Zhu S."/>
            <person name="Chen J."/>
        </authorList>
    </citation>
    <scope>NUCLEOTIDE SEQUENCE [LARGE SCALE GENOMIC DNA]</scope>
    <source>
        <strain evidence="6 7">KCTC 52919</strain>
    </source>
</reference>
<dbReference type="InterPro" id="IPR000847">
    <property type="entry name" value="LysR_HTH_N"/>
</dbReference>
<name>A0A6L9MJN3_9HYPH</name>
<dbReference type="Gene3D" id="3.40.190.10">
    <property type="entry name" value="Periplasmic binding protein-like II"/>
    <property type="match status" value="2"/>
</dbReference>
<evidence type="ECO:0000259" key="5">
    <source>
        <dbReference type="PROSITE" id="PS50931"/>
    </source>
</evidence>
<dbReference type="Pfam" id="PF00126">
    <property type="entry name" value="HTH_1"/>
    <property type="match status" value="1"/>
</dbReference>
<dbReference type="InterPro" id="IPR050176">
    <property type="entry name" value="LTTR"/>
</dbReference>
<keyword evidence="7" id="KW-1185">Reference proteome</keyword>
<dbReference type="PRINTS" id="PR00039">
    <property type="entry name" value="HTHLYSR"/>
</dbReference>
<dbReference type="Pfam" id="PF03466">
    <property type="entry name" value="LysR_substrate"/>
    <property type="match status" value="1"/>
</dbReference>
<dbReference type="GO" id="GO:0003700">
    <property type="term" value="F:DNA-binding transcription factor activity"/>
    <property type="evidence" value="ECO:0007669"/>
    <property type="project" value="InterPro"/>
</dbReference>
<proteinExistence type="inferred from homology"/>
<protein>
    <submittedName>
        <fullName evidence="6">LysR family transcriptional regulator</fullName>
    </submittedName>
</protein>
<organism evidence="6 7">
    <name type="scientific">Aurantimonas aggregata</name>
    <dbReference type="NCBI Taxonomy" id="2047720"/>
    <lineage>
        <taxon>Bacteria</taxon>
        <taxon>Pseudomonadati</taxon>
        <taxon>Pseudomonadota</taxon>
        <taxon>Alphaproteobacteria</taxon>
        <taxon>Hyphomicrobiales</taxon>
        <taxon>Aurantimonadaceae</taxon>
        <taxon>Aurantimonas</taxon>
    </lineage>
</organism>
<evidence type="ECO:0000256" key="1">
    <source>
        <dbReference type="ARBA" id="ARBA00009437"/>
    </source>
</evidence>
<dbReference type="GO" id="GO:0003677">
    <property type="term" value="F:DNA binding"/>
    <property type="evidence" value="ECO:0007669"/>
    <property type="project" value="UniProtKB-KW"/>
</dbReference>
<dbReference type="EMBL" id="JAAAMJ010000011">
    <property type="protein sequence ID" value="NDV87941.1"/>
    <property type="molecule type" value="Genomic_DNA"/>
</dbReference>
<dbReference type="PROSITE" id="PS50931">
    <property type="entry name" value="HTH_LYSR"/>
    <property type="match status" value="1"/>
</dbReference>
<evidence type="ECO:0000256" key="4">
    <source>
        <dbReference type="ARBA" id="ARBA00023163"/>
    </source>
</evidence>
<dbReference type="InterPro" id="IPR036388">
    <property type="entry name" value="WH-like_DNA-bd_sf"/>
</dbReference>
<dbReference type="InterPro" id="IPR036390">
    <property type="entry name" value="WH_DNA-bd_sf"/>
</dbReference>
<dbReference type="SUPFAM" id="SSF46785">
    <property type="entry name" value="Winged helix' DNA-binding domain"/>
    <property type="match status" value="1"/>
</dbReference>
<evidence type="ECO:0000313" key="7">
    <source>
        <dbReference type="Proteomes" id="UP000476332"/>
    </source>
</evidence>
<dbReference type="PANTHER" id="PTHR30579">
    <property type="entry name" value="TRANSCRIPTIONAL REGULATOR"/>
    <property type="match status" value="1"/>
</dbReference>
<keyword evidence="4" id="KW-0804">Transcription</keyword>
<dbReference type="Gene3D" id="1.10.10.10">
    <property type="entry name" value="Winged helix-like DNA-binding domain superfamily/Winged helix DNA-binding domain"/>
    <property type="match status" value="1"/>
</dbReference>
<dbReference type="PANTHER" id="PTHR30579:SF7">
    <property type="entry name" value="HTH-TYPE TRANSCRIPTIONAL REGULATOR LRHA-RELATED"/>
    <property type="match status" value="1"/>
</dbReference>
<accession>A0A6L9MJN3</accession>
<comment type="similarity">
    <text evidence="1">Belongs to the LysR transcriptional regulatory family.</text>
</comment>
<comment type="caution">
    <text evidence="6">The sequence shown here is derived from an EMBL/GenBank/DDBJ whole genome shotgun (WGS) entry which is preliminary data.</text>
</comment>
<dbReference type="Proteomes" id="UP000476332">
    <property type="component" value="Unassembled WGS sequence"/>
</dbReference>
<keyword evidence="2" id="KW-0805">Transcription regulation</keyword>
<dbReference type="RefSeq" id="WP_203566091.1">
    <property type="nucleotide sequence ID" value="NZ_JAAAMJ010000011.1"/>
</dbReference>
<keyword evidence="3" id="KW-0238">DNA-binding</keyword>
<feature type="domain" description="HTH lysR-type" evidence="5">
    <location>
        <begin position="2"/>
        <end position="59"/>
    </location>
</feature>
<gene>
    <name evidence="6" type="ORF">GTW51_14640</name>
</gene>
<evidence type="ECO:0000256" key="3">
    <source>
        <dbReference type="ARBA" id="ARBA00023125"/>
    </source>
</evidence>
<evidence type="ECO:0000313" key="6">
    <source>
        <dbReference type="EMBL" id="NDV87941.1"/>
    </source>
</evidence>
<dbReference type="AlphaFoldDB" id="A0A6L9MJN3"/>
<evidence type="ECO:0000256" key="2">
    <source>
        <dbReference type="ARBA" id="ARBA00023015"/>
    </source>
</evidence>
<sequence length="280" mass="30006">MLDLQLLRSFSIVARTGSISVAAMQIGRTQSALSMQMRRLEEMIGQPLLHRTGSGVRLTVTGERLLVHAEALLGRHDEAVSDMAGTGLRGSITFGCPEEYSIAFVPGLLKGFFRDHPDVELHMVCAPTVDLRELLHRRQLEMALISTPDPGGDAVIRTDSFVWVANQPAPEILGHDILPLALSAPSTLDHRAATDAMRSAGRRYRLAYASNSLAGLIAITRSGHAISVTTRAAVPGDLSIITQDLPPLPELGMALAYASAQESAAARALGEHIRAVLPTL</sequence>